<keyword evidence="5" id="KW-0460">Magnesium</keyword>
<dbReference type="Pfam" id="PF00348">
    <property type="entry name" value="polyprenyl_synt"/>
    <property type="match status" value="1"/>
</dbReference>
<name>A0A9D9I7J2_9BACT</name>
<dbReference type="InterPro" id="IPR033749">
    <property type="entry name" value="Polyprenyl_synt_CS"/>
</dbReference>
<dbReference type="GO" id="GO:0004659">
    <property type="term" value="F:prenyltransferase activity"/>
    <property type="evidence" value="ECO:0007669"/>
    <property type="project" value="InterPro"/>
</dbReference>
<protein>
    <submittedName>
        <fullName evidence="7">Polyprenyl synthetase family protein</fullName>
    </submittedName>
</protein>
<keyword evidence="3 6" id="KW-0808">Transferase</keyword>
<dbReference type="Proteomes" id="UP000823660">
    <property type="component" value="Unassembled WGS sequence"/>
</dbReference>
<comment type="similarity">
    <text evidence="2 6">Belongs to the FPP/GGPP synthase family.</text>
</comment>
<dbReference type="SFLD" id="SFLDS00005">
    <property type="entry name" value="Isoprenoid_Synthase_Type_I"/>
    <property type="match status" value="1"/>
</dbReference>
<proteinExistence type="inferred from homology"/>
<dbReference type="GO" id="GO:0046872">
    <property type="term" value="F:metal ion binding"/>
    <property type="evidence" value="ECO:0007669"/>
    <property type="project" value="UniProtKB-KW"/>
</dbReference>
<dbReference type="InterPro" id="IPR000092">
    <property type="entry name" value="Polyprenyl_synt"/>
</dbReference>
<dbReference type="CDD" id="cd00685">
    <property type="entry name" value="Trans_IPPS_HT"/>
    <property type="match status" value="1"/>
</dbReference>
<evidence type="ECO:0000256" key="2">
    <source>
        <dbReference type="ARBA" id="ARBA00006706"/>
    </source>
</evidence>
<reference evidence="7" key="1">
    <citation type="submission" date="2020-10" db="EMBL/GenBank/DDBJ databases">
        <authorList>
            <person name="Gilroy R."/>
        </authorList>
    </citation>
    <scope>NUCLEOTIDE SEQUENCE</scope>
    <source>
        <strain evidence="7">B1-15692</strain>
    </source>
</reference>
<evidence type="ECO:0000313" key="8">
    <source>
        <dbReference type="Proteomes" id="UP000823660"/>
    </source>
</evidence>
<reference evidence="7" key="2">
    <citation type="journal article" date="2021" name="PeerJ">
        <title>Extensive microbial diversity within the chicken gut microbiome revealed by metagenomics and culture.</title>
        <authorList>
            <person name="Gilroy R."/>
            <person name="Ravi A."/>
            <person name="Getino M."/>
            <person name="Pursley I."/>
            <person name="Horton D.L."/>
            <person name="Alikhan N.F."/>
            <person name="Baker D."/>
            <person name="Gharbi K."/>
            <person name="Hall N."/>
            <person name="Watson M."/>
            <person name="Adriaenssens E.M."/>
            <person name="Foster-Nyarko E."/>
            <person name="Jarju S."/>
            <person name="Secka A."/>
            <person name="Antonio M."/>
            <person name="Oren A."/>
            <person name="Chaudhuri R.R."/>
            <person name="La Ragione R."/>
            <person name="Hildebrand F."/>
            <person name="Pallen M.J."/>
        </authorList>
    </citation>
    <scope>NUCLEOTIDE SEQUENCE</scope>
    <source>
        <strain evidence="7">B1-15692</strain>
    </source>
</reference>
<dbReference type="PROSITE" id="PS00444">
    <property type="entry name" value="POLYPRENYL_SYNTHASE_2"/>
    <property type="match status" value="1"/>
</dbReference>
<evidence type="ECO:0000256" key="1">
    <source>
        <dbReference type="ARBA" id="ARBA00001946"/>
    </source>
</evidence>
<evidence type="ECO:0000256" key="4">
    <source>
        <dbReference type="ARBA" id="ARBA00022723"/>
    </source>
</evidence>
<dbReference type="GO" id="GO:0008299">
    <property type="term" value="P:isoprenoid biosynthetic process"/>
    <property type="evidence" value="ECO:0007669"/>
    <property type="project" value="InterPro"/>
</dbReference>
<dbReference type="SUPFAM" id="SSF48576">
    <property type="entry name" value="Terpenoid synthases"/>
    <property type="match status" value="1"/>
</dbReference>
<dbReference type="Gene3D" id="1.10.600.10">
    <property type="entry name" value="Farnesyl Diphosphate Synthase"/>
    <property type="match status" value="1"/>
</dbReference>
<dbReference type="PROSITE" id="PS00723">
    <property type="entry name" value="POLYPRENYL_SYNTHASE_1"/>
    <property type="match status" value="1"/>
</dbReference>
<evidence type="ECO:0000256" key="6">
    <source>
        <dbReference type="RuleBase" id="RU004466"/>
    </source>
</evidence>
<evidence type="ECO:0000256" key="5">
    <source>
        <dbReference type="ARBA" id="ARBA00022842"/>
    </source>
</evidence>
<gene>
    <name evidence="7" type="ORF">IAB99_05575</name>
</gene>
<accession>A0A9D9I7J2</accession>
<dbReference type="PANTHER" id="PTHR12001">
    <property type="entry name" value="GERANYLGERANYL PYROPHOSPHATE SYNTHASE"/>
    <property type="match status" value="1"/>
</dbReference>
<dbReference type="PANTHER" id="PTHR12001:SF69">
    <property type="entry name" value="ALL TRANS-POLYPRENYL-DIPHOSPHATE SYNTHASE PDSS1"/>
    <property type="match status" value="1"/>
</dbReference>
<sequence>MSDMSPDDIKAMLGDRWLAVESYIKDSLDSDIGLLQSLNGKILSHGGKQLRPLLSMLVAMACSGGKASDDSCRYAAAAELLHNATLLHDDVADSSDQRRGYPTIRSLMGPSVSVLVGDYWLVKAMGLILSADNHGDRVLHIFSRTLSDLAEGEMLQLQKAGTGDTSKDDYIRIIYNKTASLFVAACLSAAISVGAPAEIEDAVTRFATALGLAFQIRDDIFDYSQDKGIGKPVGVDVLEQKITLPLLGALQSVPERTAAGIRKMVADIHEHPGNRDAVMDFVKEHNGVSYAEKELSRYISDAVTAIEILPESSYRDMLAEVARYVGDRSR</sequence>
<dbReference type="EMBL" id="JADIMH010000031">
    <property type="protein sequence ID" value="MBO8467217.1"/>
    <property type="molecule type" value="Genomic_DNA"/>
</dbReference>
<dbReference type="AlphaFoldDB" id="A0A9D9I7J2"/>
<comment type="cofactor">
    <cofactor evidence="1">
        <name>Mg(2+)</name>
        <dbReference type="ChEBI" id="CHEBI:18420"/>
    </cofactor>
</comment>
<comment type="caution">
    <text evidence="7">The sequence shown here is derived from an EMBL/GenBank/DDBJ whole genome shotgun (WGS) entry which is preliminary data.</text>
</comment>
<keyword evidence="4" id="KW-0479">Metal-binding</keyword>
<evidence type="ECO:0000256" key="3">
    <source>
        <dbReference type="ARBA" id="ARBA00022679"/>
    </source>
</evidence>
<organism evidence="7 8">
    <name type="scientific">Candidatus Cryptobacteroides faecipullorum</name>
    <dbReference type="NCBI Taxonomy" id="2840764"/>
    <lineage>
        <taxon>Bacteria</taxon>
        <taxon>Pseudomonadati</taxon>
        <taxon>Bacteroidota</taxon>
        <taxon>Bacteroidia</taxon>
        <taxon>Bacteroidales</taxon>
        <taxon>Candidatus Cryptobacteroides</taxon>
    </lineage>
</organism>
<dbReference type="InterPro" id="IPR008949">
    <property type="entry name" value="Isoprenoid_synthase_dom_sf"/>
</dbReference>
<evidence type="ECO:0000313" key="7">
    <source>
        <dbReference type="EMBL" id="MBO8467217.1"/>
    </source>
</evidence>